<proteinExistence type="predicted"/>
<dbReference type="eggNOG" id="KOG0714">
    <property type="taxonomic scope" value="Eukaryota"/>
</dbReference>
<dbReference type="GO" id="GO:0051082">
    <property type="term" value="F:unfolded protein binding"/>
    <property type="evidence" value="ECO:0007669"/>
    <property type="project" value="InterPro"/>
</dbReference>
<dbReference type="EMBL" id="AFYH01189135">
    <property type="status" value="NOT_ANNOTATED_CDS"/>
    <property type="molecule type" value="Genomic_DNA"/>
</dbReference>
<evidence type="ECO:0000313" key="4">
    <source>
        <dbReference type="Proteomes" id="UP000008672"/>
    </source>
</evidence>
<dbReference type="EMBL" id="AFYH01189134">
    <property type="status" value="NOT_ANNOTATED_CDS"/>
    <property type="molecule type" value="Genomic_DNA"/>
</dbReference>
<dbReference type="HOGENOM" id="CLU_017633_12_0_1"/>
<evidence type="ECO:0000256" key="1">
    <source>
        <dbReference type="ARBA" id="ARBA00023186"/>
    </source>
</evidence>
<dbReference type="PANTHER" id="PTHR45168:SF4">
    <property type="entry name" value="SIMILAR TO DNAJ HOMOLOG SUBFAMILY B MEMBER 6 (HEAT SHOCK PROTEIN J2) (HSJ-2) (MRJ) (MDJ4)"/>
    <property type="match status" value="1"/>
</dbReference>
<keyword evidence="4" id="KW-1185">Reference proteome</keyword>
<sequence length="280" mass="30809">MKHGIDIKENAAKKRDLYDRFGKEGLSGGEGGGGHYDDGFGFGFTFRSPEDVFREFFGGRDPFSFDFFDDPFDDFLGNRRGHRGNRMRPGGSLFSPFGFPSFGGGFPGFDSVGWVVFGTVTVGGVTYFYSTCGGGFNDAGFDSAPSSLHEVMGLLFLPFRIIENGQERVEVEEDGQLRSLTINGVADEEALAEECRRRGQNALPSQPFGFLSARSQQSTSYPKHAYRYNGDEEEEQDGATVTSSREAAVNLTGVHQGRGKKHKMGETYSGDPKRNREVSE</sequence>
<accession>H3AI54</accession>
<dbReference type="GeneTree" id="ENSGT00940000154205"/>
<feature type="region of interest" description="Disordered" evidence="2">
    <location>
        <begin position="251"/>
        <end position="280"/>
    </location>
</feature>
<dbReference type="InterPro" id="IPR043183">
    <property type="entry name" value="DNJB2/6-like"/>
</dbReference>
<dbReference type="AlphaFoldDB" id="H3AI54"/>
<organism evidence="3 4">
    <name type="scientific">Latimeria chalumnae</name>
    <name type="common">Coelacanth</name>
    <dbReference type="NCBI Taxonomy" id="7897"/>
    <lineage>
        <taxon>Eukaryota</taxon>
        <taxon>Metazoa</taxon>
        <taxon>Chordata</taxon>
        <taxon>Craniata</taxon>
        <taxon>Vertebrata</taxon>
        <taxon>Euteleostomi</taxon>
        <taxon>Coelacanthiformes</taxon>
        <taxon>Coelacanthidae</taxon>
        <taxon>Latimeria</taxon>
    </lineage>
</organism>
<evidence type="ECO:0000313" key="3">
    <source>
        <dbReference type="Ensembl" id="ENSLACP00000009325.1"/>
    </source>
</evidence>
<protein>
    <submittedName>
        <fullName evidence="3">Uncharacterized protein</fullName>
    </submittedName>
</protein>
<dbReference type="STRING" id="7897.ENSLACP00000009325"/>
<reference evidence="3" key="2">
    <citation type="submission" date="2025-08" db="UniProtKB">
        <authorList>
            <consortium name="Ensembl"/>
        </authorList>
    </citation>
    <scope>IDENTIFICATION</scope>
</reference>
<dbReference type="InParanoid" id="H3AI54"/>
<dbReference type="PANTHER" id="PTHR45168">
    <property type="entry name" value="DNAJ HOMOLOG SUBFAMILY B MEMBER 2"/>
    <property type="match status" value="1"/>
</dbReference>
<reference evidence="3" key="3">
    <citation type="submission" date="2025-09" db="UniProtKB">
        <authorList>
            <consortium name="Ensembl"/>
        </authorList>
    </citation>
    <scope>IDENTIFICATION</scope>
</reference>
<evidence type="ECO:0000256" key="2">
    <source>
        <dbReference type="SAM" id="MobiDB-lite"/>
    </source>
</evidence>
<dbReference type="Ensembl" id="ENSLACT00000009396.1">
    <property type="protein sequence ID" value="ENSLACP00000009325.1"/>
    <property type="gene ID" value="ENSLACG00000008227.1"/>
</dbReference>
<keyword evidence="1" id="KW-0143">Chaperone</keyword>
<dbReference type="Proteomes" id="UP000008672">
    <property type="component" value="Unassembled WGS sequence"/>
</dbReference>
<name>H3AI54_LATCH</name>
<reference evidence="4" key="1">
    <citation type="submission" date="2011-08" db="EMBL/GenBank/DDBJ databases">
        <title>The draft genome of Latimeria chalumnae.</title>
        <authorList>
            <person name="Di Palma F."/>
            <person name="Alfoldi J."/>
            <person name="Johnson J."/>
            <person name="Berlin A."/>
            <person name="Gnerre S."/>
            <person name="Jaffe D."/>
            <person name="MacCallum I."/>
            <person name="Young S."/>
            <person name="Walker B.J."/>
            <person name="Lander E."/>
            <person name="Lindblad-Toh K."/>
        </authorList>
    </citation>
    <scope>NUCLEOTIDE SEQUENCE [LARGE SCALE GENOMIC DNA]</scope>
    <source>
        <strain evidence="4">Wild caught</strain>
    </source>
</reference>
<dbReference type="Bgee" id="ENSLACG00000008227">
    <property type="expression patterns" value="Expressed in muscle tissue and 6 other cell types or tissues"/>
</dbReference>
<feature type="compositionally biased region" description="Basic and acidic residues" evidence="2">
    <location>
        <begin position="271"/>
        <end position="280"/>
    </location>
</feature>
<dbReference type="GO" id="GO:0030544">
    <property type="term" value="F:Hsp70 protein binding"/>
    <property type="evidence" value="ECO:0007669"/>
    <property type="project" value="InterPro"/>
</dbReference>